<evidence type="ECO:0000256" key="10">
    <source>
        <dbReference type="ARBA" id="ARBA00049244"/>
    </source>
</evidence>
<evidence type="ECO:0000256" key="9">
    <source>
        <dbReference type="ARBA" id="ARBA00025611"/>
    </source>
</evidence>
<dbReference type="GO" id="GO:0003887">
    <property type="term" value="F:DNA-directed DNA polymerase activity"/>
    <property type="evidence" value="ECO:0007669"/>
    <property type="project" value="UniProtKB-KW"/>
</dbReference>
<dbReference type="GO" id="GO:0008408">
    <property type="term" value="F:3'-5' exonuclease activity"/>
    <property type="evidence" value="ECO:0007669"/>
    <property type="project" value="InterPro"/>
</dbReference>
<dbReference type="InterPro" id="IPR004805">
    <property type="entry name" value="DnaE2/DnaE/PolC"/>
</dbReference>
<feature type="domain" description="Polymerase/histidinol phosphatase N-terminal" evidence="11">
    <location>
        <begin position="4"/>
        <end position="71"/>
    </location>
</feature>
<dbReference type="NCBIfam" id="NF004226">
    <property type="entry name" value="PRK05673.1"/>
    <property type="match status" value="1"/>
</dbReference>
<organism evidence="12 13">
    <name type="scientific">Salipaludibacillus aurantiacus</name>
    <dbReference type="NCBI Taxonomy" id="1601833"/>
    <lineage>
        <taxon>Bacteria</taxon>
        <taxon>Bacillati</taxon>
        <taxon>Bacillota</taxon>
        <taxon>Bacilli</taxon>
        <taxon>Bacillales</taxon>
        <taxon>Bacillaceae</taxon>
    </lineage>
</organism>
<dbReference type="STRING" id="1601833.SAMN05518684_1054"/>
<dbReference type="EC" id="2.7.7.7" evidence="3"/>
<dbReference type="Gene3D" id="3.20.20.140">
    <property type="entry name" value="Metal-dependent hydrolases"/>
    <property type="match status" value="1"/>
</dbReference>
<dbReference type="RefSeq" id="WP_093049475.1">
    <property type="nucleotide sequence ID" value="NZ_FOGT01000005.1"/>
</dbReference>
<dbReference type="NCBIfam" id="TIGR00594">
    <property type="entry name" value="polc"/>
    <property type="match status" value="1"/>
</dbReference>
<comment type="similarity">
    <text evidence="2">Belongs to the DNA polymerase type-C family. DnaE subfamily.</text>
</comment>
<dbReference type="PANTHER" id="PTHR32294">
    <property type="entry name" value="DNA POLYMERASE III SUBUNIT ALPHA"/>
    <property type="match status" value="1"/>
</dbReference>
<dbReference type="InterPro" id="IPR011708">
    <property type="entry name" value="DNA_pol3_alpha_NTPase_dom"/>
</dbReference>
<dbReference type="Pfam" id="PF02811">
    <property type="entry name" value="PHP"/>
    <property type="match status" value="1"/>
</dbReference>
<evidence type="ECO:0000256" key="6">
    <source>
        <dbReference type="ARBA" id="ARBA00022695"/>
    </source>
</evidence>
<evidence type="ECO:0000256" key="7">
    <source>
        <dbReference type="ARBA" id="ARBA00022705"/>
    </source>
</evidence>
<dbReference type="GO" id="GO:0006260">
    <property type="term" value="P:DNA replication"/>
    <property type="evidence" value="ECO:0007669"/>
    <property type="project" value="UniProtKB-KW"/>
</dbReference>
<dbReference type="GO" id="GO:0003676">
    <property type="term" value="F:nucleic acid binding"/>
    <property type="evidence" value="ECO:0007669"/>
    <property type="project" value="InterPro"/>
</dbReference>
<dbReference type="Gene3D" id="1.10.10.1600">
    <property type="entry name" value="Bacterial DNA polymerase III alpha subunit, thumb domain"/>
    <property type="match status" value="1"/>
</dbReference>
<dbReference type="InterPro" id="IPR004013">
    <property type="entry name" value="PHP_dom"/>
</dbReference>
<dbReference type="Pfam" id="PF17657">
    <property type="entry name" value="DNA_pol3_finger"/>
    <property type="match status" value="1"/>
</dbReference>
<dbReference type="EMBL" id="FOGT01000005">
    <property type="protein sequence ID" value="SER89457.1"/>
    <property type="molecule type" value="Genomic_DNA"/>
</dbReference>
<evidence type="ECO:0000256" key="1">
    <source>
        <dbReference type="ARBA" id="ARBA00004496"/>
    </source>
</evidence>
<reference evidence="13" key="1">
    <citation type="submission" date="2016-10" db="EMBL/GenBank/DDBJ databases">
        <authorList>
            <person name="Varghese N."/>
            <person name="Submissions S."/>
        </authorList>
    </citation>
    <scope>NUCLEOTIDE SEQUENCE [LARGE SCALE GENOMIC DNA]</scope>
    <source>
        <strain evidence="13">S9</strain>
    </source>
</reference>
<dbReference type="InterPro" id="IPR012340">
    <property type="entry name" value="NA-bd_OB-fold"/>
</dbReference>
<evidence type="ECO:0000313" key="13">
    <source>
        <dbReference type="Proteomes" id="UP000198571"/>
    </source>
</evidence>
<dbReference type="InterPro" id="IPR016195">
    <property type="entry name" value="Pol/histidinol_Pase-like"/>
</dbReference>
<dbReference type="SUPFAM" id="SSF89550">
    <property type="entry name" value="PHP domain-like"/>
    <property type="match status" value="1"/>
</dbReference>
<sequence length="1130" mass="128309">MAFVHLHVHSEYSLLQSAAKIPALVREAAKMGYKAMALTDIDAMHGVIPFYKECLEHGIKPLIGVELGAAEKHSEARGEAPHRLLFIARNNKGYRALLKLTSKAQTKENAAVPYITFEELESDLEGVIIISPFENGEIQHLVEQGMKTEADKLLAMFRRLAGEENVYIEIQNHWRRQERERLLAIRDWLLENQVPAIASNHVHFIKKEQIDAHRTLHAIRLGESLSELPEYISSQEYYLKDKDEMKQALPSWQEAIEESGRIAERCHVEIQLGTPVLPHFPVPEGQSARNLLHSLCVKGVKERYSSPDSFVWERLKFELNVISNMKYEDYFLIVADFMNYAHEKGIMTGPGRGSAAGSLVAYVLKITNVDPVKYGLLFERFLNPERVSMPDIDIDFSDQQRDEVIHYVADKYGKNHVAQIVTFGTLAAKAAIRDAGRVLGIEPSKIDKVAKLITGRSKLREAVKENTVLKDLVTADDELIELFKIAGHIEGLPRHISVHAAGVVISKEPLTDVVPLQKGHEGLFLTQYPMGDLEDIGLLKMDFLGLRNLSFIGRILNLIYQRTGERLSISSFPPDDKKTFDLLGQGDTSGIFQLESSGMKSVLLRLKPSHFEDIVAVNALYRPGPMENIPSYIERKHGQADVTFPHPDLKEILEPTYGVLIYQEQIMQIASKMAGFSLGEADVLRRAVGKKKREVLEETRAQFVNGSVKKGYSYSEAEEVYNLIVRFADYGFNRSHAVAYSMISYQLAYLKANYPLEFLNGLMDMFIHHQEKLADYIAEAKRKGISVNRPSIVHSLDLFHTKDGTIWIGLAALKNVGLPTVKKLIEEREKGHFESLFDLCARLPGRLLPRRALESLIFSGTLDDFKVDRAVLMASLDDALAYGEKEREKQTDGQQALFFEEASSPVYTKVSPLSVKDRLRYEKEVLGFYASGHPVGEEAKWLAEYGRKRIFDVKEINDAYKSVRVAGFIEDIRVIQTKKKEQMAFLRLSDDSGEMEVTVFPKIFRSFKTKLQKEEMIFAEGRMQEHKGDWKLILDKCISLEDLKRKKQEQDKPVLYLFISKVQEKKGILEELKKVLQDTPGEVPVVLKYESSDKALRLSEMWNVRDDEAFILKLQGLLGSSNVYLKKPRV</sequence>
<keyword evidence="7" id="KW-0235">DNA replication</keyword>
<evidence type="ECO:0000256" key="4">
    <source>
        <dbReference type="ARBA" id="ARBA00019114"/>
    </source>
</evidence>
<dbReference type="Gene3D" id="2.40.50.140">
    <property type="entry name" value="Nucleic acid-binding proteins"/>
    <property type="match status" value="1"/>
</dbReference>
<dbReference type="InterPro" id="IPR029460">
    <property type="entry name" value="DNAPol_HHH"/>
</dbReference>
<name>A0A1H9SX79_9BACI</name>
<dbReference type="Gene3D" id="1.10.150.870">
    <property type="match status" value="1"/>
</dbReference>
<dbReference type="GO" id="GO:0005737">
    <property type="term" value="C:cytoplasm"/>
    <property type="evidence" value="ECO:0007669"/>
    <property type="project" value="UniProtKB-SubCell"/>
</dbReference>
<dbReference type="Pfam" id="PF14579">
    <property type="entry name" value="HHH_6"/>
    <property type="match status" value="1"/>
</dbReference>
<dbReference type="PANTHER" id="PTHR32294:SF0">
    <property type="entry name" value="DNA POLYMERASE III SUBUNIT ALPHA"/>
    <property type="match status" value="1"/>
</dbReference>
<proteinExistence type="inferred from homology"/>
<dbReference type="InterPro" id="IPR040982">
    <property type="entry name" value="DNA_pol3_finger"/>
</dbReference>
<dbReference type="SUPFAM" id="SSF160975">
    <property type="entry name" value="AF1531-like"/>
    <property type="match status" value="1"/>
</dbReference>
<dbReference type="InterPro" id="IPR041931">
    <property type="entry name" value="DNA_pol3_alpha_thumb_dom"/>
</dbReference>
<dbReference type="AlphaFoldDB" id="A0A1H9SX79"/>
<dbReference type="InterPro" id="IPR004365">
    <property type="entry name" value="NA-bd_OB_tRNA"/>
</dbReference>
<keyword evidence="5" id="KW-0808">Transferase</keyword>
<evidence type="ECO:0000256" key="2">
    <source>
        <dbReference type="ARBA" id="ARBA00009496"/>
    </source>
</evidence>
<evidence type="ECO:0000256" key="3">
    <source>
        <dbReference type="ARBA" id="ARBA00012417"/>
    </source>
</evidence>
<protein>
    <recommendedName>
        <fullName evidence="4">DNA polymerase III subunit alpha</fullName>
        <ecNumber evidence="3">2.7.7.7</ecNumber>
    </recommendedName>
</protein>
<dbReference type="Proteomes" id="UP000198571">
    <property type="component" value="Unassembled WGS sequence"/>
</dbReference>
<dbReference type="CDD" id="cd04485">
    <property type="entry name" value="DnaE_OBF"/>
    <property type="match status" value="1"/>
</dbReference>
<dbReference type="OrthoDB" id="9803237at2"/>
<evidence type="ECO:0000259" key="11">
    <source>
        <dbReference type="SMART" id="SM00481"/>
    </source>
</evidence>
<keyword evidence="6" id="KW-0548">Nucleotidyltransferase</keyword>
<comment type="function">
    <text evidence="9">DNA polymerase III is a complex, multichain enzyme responsible for most of the replicative synthesis in bacteria. This DNA polymerase also exhibits 3' to 5' exonuclease activity. The alpha chain is the DNA polymerase.</text>
</comment>
<dbReference type="InterPro" id="IPR003141">
    <property type="entry name" value="Pol/His_phosphatase_N"/>
</dbReference>
<accession>A0A1H9SX79</accession>
<keyword evidence="8" id="KW-0239">DNA-directed DNA polymerase</keyword>
<dbReference type="SMART" id="SM00481">
    <property type="entry name" value="POLIIIAc"/>
    <property type="match status" value="1"/>
</dbReference>
<dbReference type="Pfam" id="PF07733">
    <property type="entry name" value="DNA_pol3_alpha"/>
    <property type="match status" value="1"/>
</dbReference>
<evidence type="ECO:0000256" key="5">
    <source>
        <dbReference type="ARBA" id="ARBA00022679"/>
    </source>
</evidence>
<keyword evidence="13" id="KW-1185">Reference proteome</keyword>
<comment type="catalytic activity">
    <reaction evidence="10">
        <text>DNA(n) + a 2'-deoxyribonucleoside 5'-triphosphate = DNA(n+1) + diphosphate</text>
        <dbReference type="Rhea" id="RHEA:22508"/>
        <dbReference type="Rhea" id="RHEA-COMP:17339"/>
        <dbReference type="Rhea" id="RHEA-COMP:17340"/>
        <dbReference type="ChEBI" id="CHEBI:33019"/>
        <dbReference type="ChEBI" id="CHEBI:61560"/>
        <dbReference type="ChEBI" id="CHEBI:173112"/>
        <dbReference type="EC" id="2.7.7.7"/>
    </reaction>
</comment>
<dbReference type="Pfam" id="PF01336">
    <property type="entry name" value="tRNA_anti-codon"/>
    <property type="match status" value="1"/>
</dbReference>
<gene>
    <name evidence="12" type="ORF">SAMN05518684_1054</name>
</gene>
<comment type="subcellular location">
    <subcellularLocation>
        <location evidence="1">Cytoplasm</location>
    </subcellularLocation>
</comment>
<evidence type="ECO:0000313" key="12">
    <source>
        <dbReference type="EMBL" id="SER89457.1"/>
    </source>
</evidence>
<evidence type="ECO:0000256" key="8">
    <source>
        <dbReference type="ARBA" id="ARBA00022932"/>
    </source>
</evidence>